<name>A0A9P4GVQ7_9PLEO</name>
<proteinExistence type="predicted"/>
<protein>
    <recommendedName>
        <fullName evidence="2">PD-(D/E)XK nuclease-like domain-containing protein</fullName>
    </recommendedName>
</protein>
<organism evidence="3 4">
    <name type="scientific">Setomelanomma holmii</name>
    <dbReference type="NCBI Taxonomy" id="210430"/>
    <lineage>
        <taxon>Eukaryota</taxon>
        <taxon>Fungi</taxon>
        <taxon>Dikarya</taxon>
        <taxon>Ascomycota</taxon>
        <taxon>Pezizomycotina</taxon>
        <taxon>Dothideomycetes</taxon>
        <taxon>Pleosporomycetidae</taxon>
        <taxon>Pleosporales</taxon>
        <taxon>Pleosporineae</taxon>
        <taxon>Phaeosphaeriaceae</taxon>
        <taxon>Setomelanomma</taxon>
    </lineage>
</organism>
<dbReference type="OrthoDB" id="4161186at2759"/>
<comment type="caution">
    <text evidence="3">The sequence shown here is derived from an EMBL/GenBank/DDBJ whole genome shotgun (WGS) entry which is preliminary data.</text>
</comment>
<dbReference type="InterPro" id="IPR046797">
    <property type="entry name" value="PDDEXK_12"/>
</dbReference>
<dbReference type="Proteomes" id="UP000799777">
    <property type="component" value="Unassembled WGS sequence"/>
</dbReference>
<feature type="domain" description="PD-(D/E)XK nuclease-like" evidence="2">
    <location>
        <begin position="151"/>
        <end position="315"/>
    </location>
</feature>
<gene>
    <name evidence="3" type="ORF">EK21DRAFT_95372</name>
</gene>
<sequence length="340" mass="36831">MSLLRPPKAVSGWQRNEPYGEDDAQPAQLRLAIIFPAAPNHPATNRTPAHIPPPAGRSGRMRPCGCCAAYSDTVVPSPAPAGEGIHSGLSEGCAGAGFNTIAIHPAHLPLHLRPHPLQAHYHLQQNRLLLLLLTPPPSVCRPLQDPPPRSHQPHHRYLHPLYAGLYKTLRHAPISHTTDTCTEAAALFTGIVVKSPSGNLQEAQLQMSIWMVASLRIKANLAWLVFATDALPRRPDHEAFIERGITIIGTEHTVYYAYLSEPDSADLSQDTSTSTCAVSILGNDNSLPSLDTSSVQGVLRVARLYGNLMKYAADEDAETEYWGAFLGPVSDSLARRVGGM</sequence>
<evidence type="ECO:0000259" key="2">
    <source>
        <dbReference type="Pfam" id="PF20516"/>
    </source>
</evidence>
<accession>A0A9P4GVQ7</accession>
<feature type="region of interest" description="Disordered" evidence="1">
    <location>
        <begin position="1"/>
        <end position="22"/>
    </location>
</feature>
<dbReference type="AlphaFoldDB" id="A0A9P4GVQ7"/>
<evidence type="ECO:0000313" key="3">
    <source>
        <dbReference type="EMBL" id="KAF2022872.1"/>
    </source>
</evidence>
<dbReference type="Pfam" id="PF20516">
    <property type="entry name" value="PDDEXK_12"/>
    <property type="match status" value="1"/>
</dbReference>
<dbReference type="EMBL" id="ML978417">
    <property type="protein sequence ID" value="KAF2022872.1"/>
    <property type="molecule type" value="Genomic_DNA"/>
</dbReference>
<reference evidence="3" key="1">
    <citation type="journal article" date="2020" name="Stud. Mycol.">
        <title>101 Dothideomycetes genomes: a test case for predicting lifestyles and emergence of pathogens.</title>
        <authorList>
            <person name="Haridas S."/>
            <person name="Albert R."/>
            <person name="Binder M."/>
            <person name="Bloem J."/>
            <person name="Labutti K."/>
            <person name="Salamov A."/>
            <person name="Andreopoulos B."/>
            <person name="Baker S."/>
            <person name="Barry K."/>
            <person name="Bills G."/>
            <person name="Bluhm B."/>
            <person name="Cannon C."/>
            <person name="Castanera R."/>
            <person name="Culley D."/>
            <person name="Daum C."/>
            <person name="Ezra D."/>
            <person name="Gonzalez J."/>
            <person name="Henrissat B."/>
            <person name="Kuo A."/>
            <person name="Liang C."/>
            <person name="Lipzen A."/>
            <person name="Lutzoni F."/>
            <person name="Magnuson J."/>
            <person name="Mondo S."/>
            <person name="Nolan M."/>
            <person name="Ohm R."/>
            <person name="Pangilinan J."/>
            <person name="Park H.-J."/>
            <person name="Ramirez L."/>
            <person name="Alfaro M."/>
            <person name="Sun H."/>
            <person name="Tritt A."/>
            <person name="Yoshinaga Y."/>
            <person name="Zwiers L.-H."/>
            <person name="Turgeon B."/>
            <person name="Goodwin S."/>
            <person name="Spatafora J."/>
            <person name="Crous P."/>
            <person name="Grigoriev I."/>
        </authorList>
    </citation>
    <scope>NUCLEOTIDE SEQUENCE</scope>
    <source>
        <strain evidence="3">CBS 110217</strain>
    </source>
</reference>
<keyword evidence="4" id="KW-1185">Reference proteome</keyword>
<evidence type="ECO:0000313" key="4">
    <source>
        <dbReference type="Proteomes" id="UP000799777"/>
    </source>
</evidence>
<evidence type="ECO:0000256" key="1">
    <source>
        <dbReference type="SAM" id="MobiDB-lite"/>
    </source>
</evidence>